<feature type="region of interest" description="Disordered" evidence="1">
    <location>
        <begin position="1"/>
        <end position="235"/>
    </location>
</feature>
<feature type="region of interest" description="Disordered" evidence="1">
    <location>
        <begin position="256"/>
        <end position="302"/>
    </location>
</feature>
<feature type="compositionally biased region" description="Low complexity" evidence="1">
    <location>
        <begin position="286"/>
        <end position="296"/>
    </location>
</feature>
<feature type="compositionally biased region" description="Basic residues" evidence="1">
    <location>
        <begin position="34"/>
        <end position="51"/>
    </location>
</feature>
<dbReference type="RefSeq" id="XP_053064443.1">
    <property type="nucleotide sequence ID" value="XM_053208468.1"/>
</dbReference>
<organism evidence="2 6">
    <name type="scientific">Acinonyx jubatus</name>
    <name type="common">Cheetah</name>
    <dbReference type="NCBI Taxonomy" id="32536"/>
    <lineage>
        <taxon>Eukaryota</taxon>
        <taxon>Metazoa</taxon>
        <taxon>Chordata</taxon>
        <taxon>Craniata</taxon>
        <taxon>Vertebrata</taxon>
        <taxon>Euteleostomi</taxon>
        <taxon>Mammalia</taxon>
        <taxon>Eutheria</taxon>
        <taxon>Laurasiatheria</taxon>
        <taxon>Carnivora</taxon>
        <taxon>Feliformia</taxon>
        <taxon>Felidae</taxon>
        <taxon>Felinae</taxon>
        <taxon>Acinonyx</taxon>
    </lineage>
</organism>
<protein>
    <submittedName>
        <fullName evidence="3 4">Translation initiation factor IF-2-like</fullName>
    </submittedName>
</protein>
<dbReference type="Proteomes" id="UP001652583">
    <property type="component" value="Chromosome F2"/>
</dbReference>
<evidence type="ECO:0000313" key="4">
    <source>
        <dbReference type="RefSeq" id="XP_053064443.1"/>
    </source>
</evidence>
<reference evidence="3 4" key="1">
    <citation type="submission" date="2025-05" db="UniProtKB">
        <authorList>
            <consortium name="RefSeq"/>
        </authorList>
    </citation>
    <scope>IDENTIFICATION</scope>
    <source>
        <tissue evidence="3 4">Blood</tissue>
    </source>
</reference>
<keyword evidence="2" id="KW-1185">Reference proteome</keyword>
<sequence>MLPGGVGVPRPPPLPKTRPAAGRGRVHREGPGRPRPRKPHAGPHRASRPHTSRSPAGLRLRPRVSTGAVVPGRQPQGNTCRGRMRRARGRTHLRAGGARPGGDPGVPGPPCPGSPRGRGARWGKGTRAATALTWQHLLLHRRQQQSRQPLAPSSAAASSAAAATNRPSGTANRHNRRRPRCRSRPRAPGGREGSGRRGDAVRPLGSGSGAGGQGAAAGQSRGAGAIRRPPPRQRRGLCRAADTAAVGFVIVDSVPSSAEHAGKRWAGGGARRAAGAAQRGARRSGSRQAAGKRGAAPPSVVVGRPATLLSSSDPGTQLGRPLAVRAAVRPRTAPRWF</sequence>
<proteinExistence type="predicted"/>
<evidence type="ECO:0000313" key="6">
    <source>
        <dbReference type="RefSeq" id="XP_053064445.1"/>
    </source>
</evidence>
<feature type="compositionally biased region" description="Low complexity" evidence="1">
    <location>
        <begin position="145"/>
        <end position="172"/>
    </location>
</feature>
<feature type="compositionally biased region" description="Basic residues" evidence="1">
    <location>
        <begin position="82"/>
        <end position="93"/>
    </location>
</feature>
<evidence type="ECO:0000313" key="5">
    <source>
        <dbReference type="RefSeq" id="XP_053064444.1"/>
    </source>
</evidence>
<dbReference type="GeneID" id="106974081"/>
<evidence type="ECO:0000313" key="2">
    <source>
        <dbReference type="Proteomes" id="UP001652583"/>
    </source>
</evidence>
<gene>
    <name evidence="3 4 5 6" type="primary">LOC106974081</name>
</gene>
<evidence type="ECO:0000256" key="1">
    <source>
        <dbReference type="SAM" id="MobiDB-lite"/>
    </source>
</evidence>
<feature type="compositionally biased region" description="Gly residues" evidence="1">
    <location>
        <begin position="206"/>
        <end position="215"/>
    </location>
</feature>
<dbReference type="RefSeq" id="XP_053064445.1">
    <property type="nucleotide sequence ID" value="XM_053208470.1"/>
</dbReference>
<feature type="compositionally biased region" description="Basic residues" evidence="1">
    <location>
        <begin position="173"/>
        <end position="185"/>
    </location>
</feature>
<name>A0ABM3NYE2_ACIJB</name>
<dbReference type="RefSeq" id="XP_053064444.1">
    <property type="nucleotide sequence ID" value="XM_053208469.1"/>
</dbReference>
<accession>A0ABM3NYE2</accession>
<feature type="compositionally biased region" description="Low complexity" evidence="1">
    <location>
        <begin position="216"/>
        <end position="227"/>
    </location>
</feature>
<evidence type="ECO:0000313" key="3">
    <source>
        <dbReference type="RefSeq" id="XP_053064442.1"/>
    </source>
</evidence>
<dbReference type="RefSeq" id="XP_053064442.1">
    <property type="nucleotide sequence ID" value="XM_053208467.1"/>
</dbReference>